<dbReference type="EMBL" id="CM040461">
    <property type="protein sequence ID" value="MCI4381067.1"/>
    <property type="molecule type" value="Genomic_DNA"/>
</dbReference>
<keyword evidence="2" id="KW-1185">Reference proteome</keyword>
<organism evidence="1 2">
    <name type="scientific">Pangasianodon gigas</name>
    <name type="common">Mekong giant catfish</name>
    <name type="synonym">Pangasius gigas</name>
    <dbReference type="NCBI Taxonomy" id="30993"/>
    <lineage>
        <taxon>Eukaryota</taxon>
        <taxon>Metazoa</taxon>
        <taxon>Chordata</taxon>
        <taxon>Craniata</taxon>
        <taxon>Vertebrata</taxon>
        <taxon>Euteleostomi</taxon>
        <taxon>Actinopterygii</taxon>
        <taxon>Neopterygii</taxon>
        <taxon>Teleostei</taxon>
        <taxon>Ostariophysi</taxon>
        <taxon>Siluriformes</taxon>
        <taxon>Pangasiidae</taxon>
        <taxon>Pangasianodon</taxon>
    </lineage>
</organism>
<evidence type="ECO:0000313" key="2">
    <source>
        <dbReference type="Proteomes" id="UP000829447"/>
    </source>
</evidence>
<sequence length="95" mass="10705">MPVARGGDQKRGKRAGVRARLKTNPSRPALPSILLSNVCSLDNKLDYIRLQQTTRREFRDCCVFVCSAQQQSSGRHHSARRASLVSSRQKHSSVW</sequence>
<dbReference type="Proteomes" id="UP000829447">
    <property type="component" value="Linkage Group LG8"/>
</dbReference>
<name>A0ACC5WPW0_PANGG</name>
<evidence type="ECO:0000313" key="1">
    <source>
        <dbReference type="EMBL" id="MCI4381067.1"/>
    </source>
</evidence>
<reference evidence="1 2" key="1">
    <citation type="journal article" date="2022" name="bioRxiv">
        <title>An ancient truncated duplication of the anti-Mullerian hormone receptor type 2 gene is a potential conserved master sex determinant in the Pangasiidae catfish family.</title>
        <authorList>
            <person name="Wen M."/>
            <person name="Pan Q."/>
            <person name="Jouanno E."/>
            <person name="Montfort J."/>
            <person name="Zahm M."/>
            <person name="Cabau C."/>
            <person name="Klopp C."/>
            <person name="Iampietro C."/>
            <person name="Roques C."/>
            <person name="Bouchez O."/>
            <person name="Castinel A."/>
            <person name="Donnadieu C."/>
            <person name="Parrinello H."/>
            <person name="Poncet C."/>
            <person name="Belmonte E."/>
            <person name="Gautier V."/>
            <person name="Avarre J.-C."/>
            <person name="Dugue R."/>
            <person name="Gustiano R."/>
            <person name="Ha T.T.T."/>
            <person name="Campet M."/>
            <person name="Sriphairoj K."/>
            <person name="Ribolli J."/>
            <person name="de Almeida F.L."/>
            <person name="Desvignes T."/>
            <person name="Postlethwait J.H."/>
            <person name="Bucao C.F."/>
            <person name="Robinson-Rechavi M."/>
            <person name="Bobe J."/>
            <person name="Herpin A."/>
            <person name="Guiguen Y."/>
        </authorList>
    </citation>
    <scope>NUCLEOTIDE SEQUENCE [LARGE SCALE GENOMIC DNA]</scope>
    <source>
        <strain evidence="1">YG-Dec2019</strain>
    </source>
</reference>
<accession>A0ACC5WPW0</accession>
<proteinExistence type="predicted"/>
<protein>
    <submittedName>
        <fullName evidence="1">Uncharacterized protein</fullName>
    </submittedName>
</protein>
<comment type="caution">
    <text evidence="1">The sequence shown here is derived from an EMBL/GenBank/DDBJ whole genome shotgun (WGS) entry which is preliminary data.</text>
</comment>
<gene>
    <name evidence="1" type="ORF">PGIGA_G00247310</name>
</gene>